<keyword evidence="2" id="KW-1185">Reference proteome</keyword>
<comment type="caution">
    <text evidence="1">The sequence shown here is derived from an EMBL/GenBank/DDBJ whole genome shotgun (WGS) entry which is preliminary data.</text>
</comment>
<dbReference type="AlphaFoldDB" id="A0A7W6DM20"/>
<evidence type="ECO:0000313" key="2">
    <source>
        <dbReference type="Proteomes" id="UP000541426"/>
    </source>
</evidence>
<evidence type="ECO:0000313" key="1">
    <source>
        <dbReference type="EMBL" id="MBB3983921.1"/>
    </source>
</evidence>
<name>A0A7W6DM20_9RHOB</name>
<dbReference type="RefSeq" id="WP_344716577.1">
    <property type="nucleotide sequence ID" value="NZ_BAABBZ010000012.1"/>
</dbReference>
<dbReference type="Proteomes" id="UP000541426">
    <property type="component" value="Unassembled WGS sequence"/>
</dbReference>
<sequence>MMLVTHWDGRVTVGDLARGYDAYRQHPEVDHVTKHLQDLRSVEDLAVFRDGLMMLADVVRQDSASRVIPCMTAFVVRDVRFLSELLNYAADLSRAPALTARVFDDLAVALTWLGVSPDFDIVSI</sequence>
<accession>A0A7W6DM20</accession>
<organism evidence="1 2">
    <name type="scientific">Sagittula marina</name>
    <dbReference type="NCBI Taxonomy" id="943940"/>
    <lineage>
        <taxon>Bacteria</taxon>
        <taxon>Pseudomonadati</taxon>
        <taxon>Pseudomonadota</taxon>
        <taxon>Alphaproteobacteria</taxon>
        <taxon>Rhodobacterales</taxon>
        <taxon>Roseobacteraceae</taxon>
        <taxon>Sagittula</taxon>
    </lineage>
</organism>
<dbReference type="EMBL" id="JACIEJ010000001">
    <property type="protein sequence ID" value="MBB3983921.1"/>
    <property type="molecule type" value="Genomic_DNA"/>
</dbReference>
<gene>
    <name evidence="1" type="ORF">GGQ68_000232</name>
</gene>
<proteinExistence type="predicted"/>
<reference evidence="1 2" key="1">
    <citation type="submission" date="2020-08" db="EMBL/GenBank/DDBJ databases">
        <title>Genomic Encyclopedia of Type Strains, Phase IV (KMG-IV): sequencing the most valuable type-strain genomes for metagenomic binning, comparative biology and taxonomic classification.</title>
        <authorList>
            <person name="Goeker M."/>
        </authorList>
    </citation>
    <scope>NUCLEOTIDE SEQUENCE [LARGE SCALE GENOMIC DNA]</scope>
    <source>
        <strain evidence="1 2">DSM 102235</strain>
    </source>
</reference>
<protein>
    <submittedName>
        <fullName evidence="1">Uncharacterized protein</fullName>
    </submittedName>
</protein>